<feature type="transmembrane region" description="Helical" evidence="8">
    <location>
        <begin position="206"/>
        <end position="231"/>
    </location>
</feature>
<evidence type="ECO:0000256" key="7">
    <source>
        <dbReference type="ARBA" id="ARBA00023136"/>
    </source>
</evidence>
<evidence type="ECO:0000313" key="9">
    <source>
        <dbReference type="EMBL" id="SCF15879.1"/>
    </source>
</evidence>
<dbReference type="Gene3D" id="1.10.3470.10">
    <property type="entry name" value="ABC transporter involved in vitamin B12 uptake, BtuC"/>
    <property type="match status" value="1"/>
</dbReference>
<evidence type="ECO:0000256" key="3">
    <source>
        <dbReference type="ARBA" id="ARBA00022448"/>
    </source>
</evidence>
<sequence>MTVAEARAVPGTEDKRRIPRRPDRVPYAVVLGGLLVMLLVSLVAATGIGPVRVPPDEVGRILLHHLTGGGDSTLTSDLIVWRIRFPRVLLGAVVGAGLALSGAVVQSVVRNPIADPYLLGLSSGASVGAVVVLTTGLAVLGALTLPTAAFLGAAGAMAVVLVLARQHGRLLPLRLVLVGVACAHLLGGVTSFLLTRSESAAVQQQIIFWLLGGLSGARWESLAVPAVVVLVGTALLMLVSRRLNVLVLGEEACAALGVSASVLRRQLLVLVTLLTGTVVAVSGGIGFVGLIVPHLARMIVGADHRRMLPVTVTLGALFLIWSDVAARMLISPTELPIGILTAFLGVPFFLLVMRARGLAGEEM</sequence>
<comment type="subcellular location">
    <subcellularLocation>
        <location evidence="1">Cell membrane</location>
        <topology evidence="1">Multi-pass membrane protein</topology>
    </subcellularLocation>
</comment>
<protein>
    <submittedName>
        <fullName evidence="9">Iron complex transport system permease protein</fullName>
    </submittedName>
</protein>
<feature type="transmembrane region" description="Helical" evidence="8">
    <location>
        <begin position="269"/>
        <end position="296"/>
    </location>
</feature>
<keyword evidence="3" id="KW-0813">Transport</keyword>
<dbReference type="SUPFAM" id="SSF81345">
    <property type="entry name" value="ABC transporter involved in vitamin B12 uptake, BtuC"/>
    <property type="match status" value="1"/>
</dbReference>
<keyword evidence="7 8" id="KW-0472">Membrane</keyword>
<dbReference type="AlphaFoldDB" id="A0A1C4Y597"/>
<dbReference type="GO" id="GO:0022857">
    <property type="term" value="F:transmembrane transporter activity"/>
    <property type="evidence" value="ECO:0007669"/>
    <property type="project" value="InterPro"/>
</dbReference>
<keyword evidence="5 8" id="KW-0812">Transmembrane</keyword>
<comment type="similarity">
    <text evidence="2">Belongs to the binding-protein-dependent transport system permease family. FecCD subfamily.</text>
</comment>
<feature type="transmembrane region" description="Helical" evidence="8">
    <location>
        <begin position="25"/>
        <end position="48"/>
    </location>
</feature>
<dbReference type="PANTHER" id="PTHR30472">
    <property type="entry name" value="FERRIC ENTEROBACTIN TRANSPORT SYSTEM PERMEASE PROTEIN"/>
    <property type="match status" value="1"/>
</dbReference>
<dbReference type="CDD" id="cd06550">
    <property type="entry name" value="TM_ABC_iron-siderophores_like"/>
    <property type="match status" value="1"/>
</dbReference>
<reference evidence="10" key="1">
    <citation type="submission" date="2016-06" db="EMBL/GenBank/DDBJ databases">
        <authorList>
            <person name="Varghese N."/>
            <person name="Submissions Spin"/>
        </authorList>
    </citation>
    <scope>NUCLEOTIDE SEQUENCE [LARGE SCALE GENOMIC DNA]</scope>
    <source>
        <strain evidence="10">DSM 43816</strain>
    </source>
</reference>
<dbReference type="GO" id="GO:0005886">
    <property type="term" value="C:plasma membrane"/>
    <property type="evidence" value="ECO:0007669"/>
    <property type="project" value="UniProtKB-SubCell"/>
</dbReference>
<feature type="transmembrane region" description="Helical" evidence="8">
    <location>
        <begin position="335"/>
        <end position="353"/>
    </location>
</feature>
<feature type="transmembrane region" description="Helical" evidence="8">
    <location>
        <begin position="117"/>
        <end position="139"/>
    </location>
</feature>
<dbReference type="InterPro" id="IPR037294">
    <property type="entry name" value="ABC_BtuC-like"/>
</dbReference>
<dbReference type="Proteomes" id="UP000198253">
    <property type="component" value="Chromosome I"/>
</dbReference>
<dbReference type="InParanoid" id="A0A1C4Y597"/>
<dbReference type="FunFam" id="1.10.3470.10:FF:000001">
    <property type="entry name" value="Vitamin B12 ABC transporter permease BtuC"/>
    <property type="match status" value="1"/>
</dbReference>
<gene>
    <name evidence="9" type="ORF">GA0070618_3603</name>
</gene>
<feature type="transmembrane region" description="Helical" evidence="8">
    <location>
        <begin position="145"/>
        <end position="163"/>
    </location>
</feature>
<name>A0A1C4Y597_MICEC</name>
<dbReference type="PANTHER" id="PTHR30472:SF67">
    <property type="entry name" value="PERMEASE OF ABC TRANSPORTER-RELATED"/>
    <property type="match status" value="1"/>
</dbReference>
<dbReference type="RefSeq" id="WP_197701551.1">
    <property type="nucleotide sequence ID" value="NZ_LT607413.1"/>
</dbReference>
<dbReference type="GO" id="GO:0033214">
    <property type="term" value="P:siderophore-iron import into cell"/>
    <property type="evidence" value="ECO:0007669"/>
    <property type="project" value="TreeGrafter"/>
</dbReference>
<dbReference type="Pfam" id="PF01032">
    <property type="entry name" value="FecCD"/>
    <property type="match status" value="1"/>
</dbReference>
<evidence type="ECO:0000256" key="5">
    <source>
        <dbReference type="ARBA" id="ARBA00022692"/>
    </source>
</evidence>
<evidence type="ECO:0000256" key="6">
    <source>
        <dbReference type="ARBA" id="ARBA00022989"/>
    </source>
</evidence>
<evidence type="ECO:0000313" key="10">
    <source>
        <dbReference type="Proteomes" id="UP000198253"/>
    </source>
</evidence>
<evidence type="ECO:0000256" key="2">
    <source>
        <dbReference type="ARBA" id="ARBA00007935"/>
    </source>
</evidence>
<keyword evidence="4" id="KW-1003">Cell membrane</keyword>
<keyword evidence="6 8" id="KW-1133">Transmembrane helix</keyword>
<accession>A0A1C4Y597</accession>
<keyword evidence="10" id="KW-1185">Reference proteome</keyword>
<proteinExistence type="inferred from homology"/>
<evidence type="ECO:0000256" key="1">
    <source>
        <dbReference type="ARBA" id="ARBA00004651"/>
    </source>
</evidence>
<dbReference type="EMBL" id="LT607413">
    <property type="protein sequence ID" value="SCF15879.1"/>
    <property type="molecule type" value="Genomic_DNA"/>
</dbReference>
<feature type="transmembrane region" description="Helical" evidence="8">
    <location>
        <begin position="85"/>
        <end position="105"/>
    </location>
</feature>
<evidence type="ECO:0000256" key="8">
    <source>
        <dbReference type="SAM" id="Phobius"/>
    </source>
</evidence>
<dbReference type="InterPro" id="IPR000522">
    <property type="entry name" value="ABC_transptr_permease_BtuC"/>
</dbReference>
<organism evidence="9 10">
    <name type="scientific">Micromonospora echinospora</name>
    <name type="common">Micromonospora purpurea</name>
    <dbReference type="NCBI Taxonomy" id="1877"/>
    <lineage>
        <taxon>Bacteria</taxon>
        <taxon>Bacillati</taxon>
        <taxon>Actinomycetota</taxon>
        <taxon>Actinomycetes</taxon>
        <taxon>Micromonosporales</taxon>
        <taxon>Micromonosporaceae</taxon>
        <taxon>Micromonospora</taxon>
    </lineage>
</organism>
<feature type="transmembrane region" description="Helical" evidence="8">
    <location>
        <begin position="243"/>
        <end position="263"/>
    </location>
</feature>
<evidence type="ECO:0000256" key="4">
    <source>
        <dbReference type="ARBA" id="ARBA00022475"/>
    </source>
</evidence>
<feature type="transmembrane region" description="Helical" evidence="8">
    <location>
        <begin position="175"/>
        <end position="194"/>
    </location>
</feature>
<feature type="transmembrane region" description="Helical" evidence="8">
    <location>
        <begin position="308"/>
        <end position="329"/>
    </location>
</feature>